<dbReference type="InterPro" id="IPR002808">
    <property type="entry name" value="AdoCbi_amidolase"/>
</dbReference>
<proteinExistence type="predicted"/>
<dbReference type="EMBL" id="DVOO01000006">
    <property type="protein sequence ID" value="HIV24473.1"/>
    <property type="molecule type" value="Genomic_DNA"/>
</dbReference>
<evidence type="ECO:0000313" key="1">
    <source>
        <dbReference type="EMBL" id="HIV24473.1"/>
    </source>
</evidence>
<evidence type="ECO:0000313" key="2">
    <source>
        <dbReference type="Proteomes" id="UP000824169"/>
    </source>
</evidence>
<reference evidence="1" key="2">
    <citation type="journal article" date="2021" name="PeerJ">
        <title>Extensive microbial diversity within the chicken gut microbiome revealed by metagenomics and culture.</title>
        <authorList>
            <person name="Gilroy R."/>
            <person name="Ravi A."/>
            <person name="Getino M."/>
            <person name="Pursley I."/>
            <person name="Horton D.L."/>
            <person name="Alikhan N.F."/>
            <person name="Baker D."/>
            <person name="Gharbi K."/>
            <person name="Hall N."/>
            <person name="Watson M."/>
            <person name="Adriaenssens E.M."/>
            <person name="Foster-Nyarko E."/>
            <person name="Jarju S."/>
            <person name="Secka A."/>
            <person name="Antonio M."/>
            <person name="Oren A."/>
            <person name="Chaudhuri R.R."/>
            <person name="La Ragione R."/>
            <person name="Hildebrand F."/>
            <person name="Pallen M.J."/>
        </authorList>
    </citation>
    <scope>NUCLEOTIDE SEQUENCE</scope>
    <source>
        <strain evidence="1">CHK188-20938</strain>
    </source>
</reference>
<dbReference type="AlphaFoldDB" id="A0A9D1P2M1"/>
<name>A0A9D1P2M1_9FIRM</name>
<gene>
    <name evidence="1" type="ORF">IAB71_01600</name>
</gene>
<dbReference type="PANTHER" id="PTHR35336:SF5">
    <property type="entry name" value="ADENOSYLCOBINAMIDE AMIDOHYDROLASE"/>
    <property type="match status" value="1"/>
</dbReference>
<reference evidence="1" key="1">
    <citation type="submission" date="2020-10" db="EMBL/GenBank/DDBJ databases">
        <authorList>
            <person name="Gilroy R."/>
        </authorList>
    </citation>
    <scope>NUCLEOTIDE SEQUENCE</scope>
    <source>
        <strain evidence="1">CHK188-20938</strain>
    </source>
</reference>
<accession>A0A9D1P2M1</accession>
<dbReference type="Proteomes" id="UP000824169">
    <property type="component" value="Unassembled WGS sequence"/>
</dbReference>
<dbReference type="InterPro" id="IPR052209">
    <property type="entry name" value="CbiZ"/>
</dbReference>
<dbReference type="PANTHER" id="PTHR35336">
    <property type="entry name" value="ADENOSYLCOBINAMIDE AMIDOHYDROLASE"/>
    <property type="match status" value="1"/>
</dbReference>
<organism evidence="1 2">
    <name type="scientific">Candidatus Scatomonas pullistercoris</name>
    <dbReference type="NCBI Taxonomy" id="2840920"/>
    <lineage>
        <taxon>Bacteria</taxon>
        <taxon>Bacillati</taxon>
        <taxon>Bacillota</taxon>
        <taxon>Clostridia</taxon>
        <taxon>Lachnospirales</taxon>
        <taxon>Lachnospiraceae</taxon>
        <taxon>Lachnospiraceae incertae sedis</taxon>
        <taxon>Candidatus Scatomonas</taxon>
    </lineage>
</organism>
<dbReference type="Pfam" id="PF01955">
    <property type="entry name" value="CbiZ"/>
    <property type="match status" value="1"/>
</dbReference>
<protein>
    <submittedName>
        <fullName evidence="1">Adenosylcobinamide amidohydrolase</fullName>
    </submittedName>
</protein>
<sequence>MIIAELPSKDSVHRYNNCIVVPFSGKRRVLSTSPLNGGYQEKLTAVFNNDMNPGPGMACRMLADTYEKHLEKMAEELGLDPETSSGISTSASMENVSIHTERFRETAVTAVVSAGIEVNGGRVGDPASWSEVNGQAAPVRSGTINILLFFNVDLSRGALARALVTCTEAKTAALQELLAPSRYSTGLATGSGTDGTIVVCDAEASACLTDAGKHSKLGELIGKSVMGAVKEALQLQTGLSAETQHDVLRRTDRFGITEQSLWESFRERTTAVSRADFSDRLFRIRRQNRLVTMVSLYVHLMDQLLWGLLSAEEVLTAGRNLLCGMRKPDTEAARSVWREEGCVLAGGREKNASETEIAGAEGDAALAAMICDLKEFLNSLILE</sequence>
<comment type="caution">
    <text evidence="1">The sequence shown here is derived from an EMBL/GenBank/DDBJ whole genome shotgun (WGS) entry which is preliminary data.</text>
</comment>